<dbReference type="EMBL" id="CP021434">
    <property type="protein sequence ID" value="ARU62012.1"/>
    <property type="molecule type" value="Genomic_DNA"/>
</dbReference>
<evidence type="ECO:0000313" key="7">
    <source>
        <dbReference type="Proteomes" id="UP000195437"/>
    </source>
</evidence>
<organism evidence="6 7">
    <name type="scientific">Tumebacillus avium</name>
    <dbReference type="NCBI Taxonomy" id="1903704"/>
    <lineage>
        <taxon>Bacteria</taxon>
        <taxon>Bacillati</taxon>
        <taxon>Bacillota</taxon>
        <taxon>Bacilli</taxon>
        <taxon>Bacillales</taxon>
        <taxon>Alicyclobacillaceae</taxon>
        <taxon>Tumebacillus</taxon>
    </lineage>
</organism>
<gene>
    <name evidence="6" type="ORF">CBW65_14110</name>
</gene>
<dbReference type="KEGG" id="tum:CBW65_14110"/>
<name>A0A1Y0IN52_9BACL</name>
<dbReference type="Gene3D" id="3.30.260.10">
    <property type="entry name" value="TCP-1-like chaperonin intermediate domain"/>
    <property type="match status" value="1"/>
</dbReference>
<dbReference type="AlphaFoldDB" id="A0A1Y0IN52"/>
<dbReference type="PRINTS" id="PR00304">
    <property type="entry name" value="TCOMPLEXTCP1"/>
</dbReference>
<keyword evidence="4" id="KW-0067">ATP-binding</keyword>
<dbReference type="GO" id="GO:0016887">
    <property type="term" value="F:ATP hydrolysis activity"/>
    <property type="evidence" value="ECO:0007669"/>
    <property type="project" value="InterPro"/>
</dbReference>
<sequence>MSQTPGSPKASEQDERYSALYSNTTAVRAIASAVEGTIGPKGLDTMLVDTQGNVIITNDGVTILNKMEVVHPAAKMLINVASAQQEEIGDGTTTATLLAAALLQEGVSQVERGVPVTRVIEGIQDGVAYALERMQSRARPLEELDGDVLYQVAMVAGREHQDIARLVTESARLIGYDKLRRSEFRLADTVMAAVGAQSQVFQGAVIDKQRMSPQMPDRVEAAKILIVDDELEAEELDSEALGTEAGFLLYRQYKEQFKANLERLVTAGVTAVFTDRGVSPVAEEVLGEAGVMIVQRVASKDLRKIAEHTGARPVKRTGIAKGTEELHKFLGFAEEIYEDERMENIRIVGGAGKPLATILIGASTEEVVGERLRIAKDAASSVQAAVCGGVVPGGGALELWASREVEKRRETVRGMTGFGVEAVARALRRPMTQIVLNAGFNPLEKVEEASVAQIEQDTDALAIDCEDGSVADMMAGGVYDPTPVKLHALQAASEVTVAIMRIHTIIRMKDETLQED</sequence>
<keyword evidence="5" id="KW-0143">Chaperone</keyword>
<dbReference type="GO" id="GO:0051082">
    <property type="term" value="F:unfolded protein binding"/>
    <property type="evidence" value="ECO:0007669"/>
    <property type="project" value="InterPro"/>
</dbReference>
<evidence type="ECO:0000256" key="1">
    <source>
        <dbReference type="ARBA" id="ARBA00006607"/>
    </source>
</evidence>
<dbReference type="Pfam" id="PF00118">
    <property type="entry name" value="Cpn60_TCP1"/>
    <property type="match status" value="1"/>
</dbReference>
<dbReference type="GO" id="GO:0005524">
    <property type="term" value="F:ATP binding"/>
    <property type="evidence" value="ECO:0007669"/>
    <property type="project" value="UniProtKB-KW"/>
</dbReference>
<evidence type="ECO:0000256" key="5">
    <source>
        <dbReference type="ARBA" id="ARBA00023186"/>
    </source>
</evidence>
<dbReference type="InterPro" id="IPR002194">
    <property type="entry name" value="Chaperonin_TCP-1_CS"/>
</dbReference>
<dbReference type="Gene3D" id="1.10.560.10">
    <property type="entry name" value="GroEL-like equatorial domain"/>
    <property type="match status" value="1"/>
</dbReference>
<dbReference type="InterPro" id="IPR027409">
    <property type="entry name" value="GroEL-like_apical_dom_sf"/>
</dbReference>
<proteinExistence type="inferred from homology"/>
<comment type="similarity">
    <text evidence="2">Belongs to the TCP-1 chaperonin family.</text>
</comment>
<evidence type="ECO:0000256" key="3">
    <source>
        <dbReference type="ARBA" id="ARBA00022741"/>
    </source>
</evidence>
<evidence type="ECO:0000313" key="6">
    <source>
        <dbReference type="EMBL" id="ARU62012.1"/>
    </source>
</evidence>
<dbReference type="RefSeq" id="WP_087457378.1">
    <property type="nucleotide sequence ID" value="NZ_CP021434.1"/>
</dbReference>
<comment type="similarity">
    <text evidence="1">Belongs to the chaperonin (HSP60) family.</text>
</comment>
<reference evidence="7" key="1">
    <citation type="submission" date="2017-05" db="EMBL/GenBank/DDBJ databases">
        <authorList>
            <person name="Sung H."/>
        </authorList>
    </citation>
    <scope>NUCLEOTIDE SEQUENCE [LARGE SCALE GENOMIC DNA]</scope>
    <source>
        <strain evidence="7">AR23208</strain>
    </source>
</reference>
<dbReference type="InterPro" id="IPR002423">
    <property type="entry name" value="Cpn60/GroEL/TCP-1"/>
</dbReference>
<dbReference type="InterPro" id="IPR017998">
    <property type="entry name" value="Chaperone_TCP-1"/>
</dbReference>
<dbReference type="InterPro" id="IPR027410">
    <property type="entry name" value="TCP-1-like_intermed_sf"/>
</dbReference>
<keyword evidence="7" id="KW-1185">Reference proteome</keyword>
<evidence type="ECO:0000256" key="2">
    <source>
        <dbReference type="ARBA" id="ARBA00008020"/>
    </source>
</evidence>
<dbReference type="GO" id="GO:0140662">
    <property type="term" value="F:ATP-dependent protein folding chaperone"/>
    <property type="evidence" value="ECO:0007669"/>
    <property type="project" value="InterPro"/>
</dbReference>
<protein>
    <submittedName>
        <fullName evidence="6">Chaperonin</fullName>
    </submittedName>
</protein>
<keyword evidence="3" id="KW-0547">Nucleotide-binding</keyword>
<dbReference type="SUPFAM" id="SSF48592">
    <property type="entry name" value="GroEL equatorial domain-like"/>
    <property type="match status" value="1"/>
</dbReference>
<dbReference type="PANTHER" id="PTHR11353">
    <property type="entry name" value="CHAPERONIN"/>
    <property type="match status" value="1"/>
</dbReference>
<evidence type="ECO:0000256" key="4">
    <source>
        <dbReference type="ARBA" id="ARBA00022840"/>
    </source>
</evidence>
<dbReference type="CDD" id="cd00309">
    <property type="entry name" value="chaperonin_type_I_II"/>
    <property type="match status" value="1"/>
</dbReference>
<dbReference type="Gene3D" id="3.50.7.10">
    <property type="entry name" value="GroEL"/>
    <property type="match status" value="1"/>
</dbReference>
<dbReference type="SUPFAM" id="SSF52029">
    <property type="entry name" value="GroEL apical domain-like"/>
    <property type="match status" value="1"/>
</dbReference>
<accession>A0A1Y0IN52</accession>
<dbReference type="Proteomes" id="UP000195437">
    <property type="component" value="Chromosome"/>
</dbReference>
<dbReference type="OrthoDB" id="2379282at2"/>
<dbReference type="InterPro" id="IPR027413">
    <property type="entry name" value="GROEL-like_equatorial_sf"/>
</dbReference>
<dbReference type="PROSITE" id="PS00751">
    <property type="entry name" value="TCP1_2"/>
    <property type="match status" value="1"/>
</dbReference>